<proteinExistence type="inferred from homology"/>
<dbReference type="EMBL" id="JAUSWH010000001">
    <property type="protein sequence ID" value="MDQ0454126.1"/>
    <property type="molecule type" value="Genomic_DNA"/>
</dbReference>
<dbReference type="SUPFAM" id="SSF109854">
    <property type="entry name" value="DinB/YfiT-like putative metalloenzymes"/>
    <property type="match status" value="1"/>
</dbReference>
<evidence type="ECO:0000256" key="1">
    <source>
        <dbReference type="ARBA" id="ARBA00008635"/>
    </source>
</evidence>
<keyword evidence="2" id="KW-0479">Metal-binding</keyword>
<dbReference type="Proteomes" id="UP001235269">
    <property type="component" value="Unassembled WGS sequence"/>
</dbReference>
<evidence type="ECO:0000313" key="4">
    <source>
        <dbReference type="Proteomes" id="UP001235269"/>
    </source>
</evidence>
<keyword evidence="4" id="KW-1185">Reference proteome</keyword>
<sequence>MLDHWTMFAAYNEWANQKLYEAAATLSEEELHRETGAFFGSLFGTLSHLVVADQIWLRRLSGEGPTHTSLNAKPCADFQSLHQARVETDARLRQFCETLTEEKLTGEIEYRPVTSPDPVRQPLGQTLAHMFNHQTHHRGQAHMILTVLGKPSLALDLVYFQRLPKQA</sequence>
<dbReference type="InterPro" id="IPR034660">
    <property type="entry name" value="DinB/YfiT-like"/>
</dbReference>
<protein>
    <submittedName>
        <fullName evidence="3">Damage-inducible protein DinB</fullName>
    </submittedName>
</protein>
<comment type="similarity">
    <text evidence="1">Belongs to the DinB family.</text>
</comment>
<dbReference type="PANTHER" id="PTHR37302:SF1">
    <property type="entry name" value="PROTEIN DINB"/>
    <property type="match status" value="1"/>
</dbReference>
<comment type="caution">
    <text evidence="3">The sequence shown here is derived from an EMBL/GenBank/DDBJ whole genome shotgun (WGS) entry which is preliminary data.</text>
</comment>
<dbReference type="RefSeq" id="WP_307156328.1">
    <property type="nucleotide sequence ID" value="NZ_JAUSWH010000001.1"/>
</dbReference>
<evidence type="ECO:0000256" key="2">
    <source>
        <dbReference type="ARBA" id="ARBA00022723"/>
    </source>
</evidence>
<reference evidence="3 4" key="1">
    <citation type="submission" date="2023-07" db="EMBL/GenBank/DDBJ databases">
        <title>Genomic Encyclopedia of Type Strains, Phase IV (KMG-IV): sequencing the most valuable type-strain genomes for metagenomic binning, comparative biology and taxonomic classification.</title>
        <authorList>
            <person name="Goeker M."/>
        </authorList>
    </citation>
    <scope>NUCLEOTIDE SEQUENCE [LARGE SCALE GENOMIC DNA]</scope>
    <source>
        <strain evidence="3 4">DSM 100301</strain>
    </source>
</reference>
<dbReference type="PANTHER" id="PTHR37302">
    <property type="entry name" value="SLR1116 PROTEIN"/>
    <property type="match status" value="1"/>
</dbReference>
<accession>A0ABU0I7C4</accession>
<organism evidence="3 4">
    <name type="scientific">Rhizobium paknamense</name>
    <dbReference type="NCBI Taxonomy" id="1206817"/>
    <lineage>
        <taxon>Bacteria</taxon>
        <taxon>Pseudomonadati</taxon>
        <taxon>Pseudomonadota</taxon>
        <taxon>Alphaproteobacteria</taxon>
        <taxon>Hyphomicrobiales</taxon>
        <taxon>Rhizobiaceae</taxon>
        <taxon>Rhizobium/Agrobacterium group</taxon>
        <taxon>Rhizobium</taxon>
    </lineage>
</organism>
<dbReference type="Gene3D" id="1.20.120.450">
    <property type="entry name" value="dinb family like domain"/>
    <property type="match status" value="1"/>
</dbReference>
<gene>
    <name evidence="3" type="ORF">QO005_000441</name>
</gene>
<evidence type="ECO:0000313" key="3">
    <source>
        <dbReference type="EMBL" id="MDQ0454126.1"/>
    </source>
</evidence>
<name>A0ABU0I7C4_9HYPH</name>
<dbReference type="Pfam" id="PF05163">
    <property type="entry name" value="DinB"/>
    <property type="match status" value="1"/>
</dbReference>
<dbReference type="InterPro" id="IPR007837">
    <property type="entry name" value="DinB"/>
</dbReference>